<gene>
    <name evidence="2" type="ORF">KDA_44250</name>
</gene>
<dbReference type="InterPro" id="IPR037401">
    <property type="entry name" value="SnoaL-like"/>
</dbReference>
<dbReference type="AlphaFoldDB" id="A0A402BBY9"/>
<reference evidence="3" key="1">
    <citation type="submission" date="2018-12" db="EMBL/GenBank/DDBJ databases">
        <title>Tengunoibacter tsumagoiensis gen. nov., sp. nov., Dictyobacter kobayashii sp. nov., D. alpinus sp. nov., and D. joshuensis sp. nov. and description of Dictyobacteraceae fam. nov. within the order Ktedonobacterales isolated from Tengu-no-mugimeshi.</title>
        <authorList>
            <person name="Wang C.M."/>
            <person name="Zheng Y."/>
            <person name="Sakai Y."/>
            <person name="Toyoda A."/>
            <person name="Minakuchi Y."/>
            <person name="Abe K."/>
            <person name="Yokota A."/>
            <person name="Yabe S."/>
        </authorList>
    </citation>
    <scope>NUCLEOTIDE SEQUENCE [LARGE SCALE GENOMIC DNA]</scope>
    <source>
        <strain evidence="3">Uno16</strain>
    </source>
</reference>
<dbReference type="RefSeq" id="WP_126629109.1">
    <property type="nucleotide sequence ID" value="NZ_BIFT01000001.1"/>
</dbReference>
<proteinExistence type="predicted"/>
<dbReference type="EMBL" id="BIFT01000001">
    <property type="protein sequence ID" value="GCE28941.1"/>
    <property type="molecule type" value="Genomic_DNA"/>
</dbReference>
<feature type="domain" description="SnoaL-like" evidence="1">
    <location>
        <begin position="14"/>
        <end position="116"/>
    </location>
</feature>
<dbReference type="Proteomes" id="UP000287171">
    <property type="component" value="Unassembled WGS sequence"/>
</dbReference>
<protein>
    <recommendedName>
        <fullName evidence="1">SnoaL-like domain-containing protein</fullName>
    </recommendedName>
</protein>
<dbReference type="Gene3D" id="3.10.450.50">
    <property type="match status" value="1"/>
</dbReference>
<dbReference type="OrthoDB" id="122195at2"/>
<dbReference type="SUPFAM" id="SSF54427">
    <property type="entry name" value="NTF2-like"/>
    <property type="match status" value="1"/>
</dbReference>
<dbReference type="InterPro" id="IPR032710">
    <property type="entry name" value="NTF2-like_dom_sf"/>
</dbReference>
<organism evidence="2 3">
    <name type="scientific">Dictyobacter alpinus</name>
    <dbReference type="NCBI Taxonomy" id="2014873"/>
    <lineage>
        <taxon>Bacteria</taxon>
        <taxon>Bacillati</taxon>
        <taxon>Chloroflexota</taxon>
        <taxon>Ktedonobacteria</taxon>
        <taxon>Ktedonobacterales</taxon>
        <taxon>Dictyobacteraceae</taxon>
        <taxon>Dictyobacter</taxon>
    </lineage>
</organism>
<accession>A0A402BBY9</accession>
<dbReference type="GO" id="GO:0030638">
    <property type="term" value="P:polyketide metabolic process"/>
    <property type="evidence" value="ECO:0007669"/>
    <property type="project" value="InterPro"/>
</dbReference>
<keyword evidence="3" id="KW-1185">Reference proteome</keyword>
<evidence type="ECO:0000313" key="2">
    <source>
        <dbReference type="EMBL" id="GCE28941.1"/>
    </source>
</evidence>
<evidence type="ECO:0000259" key="1">
    <source>
        <dbReference type="Pfam" id="PF12680"/>
    </source>
</evidence>
<sequence length="129" mass="14951">MATQFTPEEMKAFVRQHFEDFVNNKKAEVILQNMTPDFYDHDGPGGKPVGIAEDEAMMRQMYDLMPGIQITIEDMVAEGDKVVCRNIWRWQDARSGKQMEFHGFVQWRFEGKQIAERWATVTPPHEASA</sequence>
<comment type="caution">
    <text evidence="2">The sequence shown here is derived from an EMBL/GenBank/DDBJ whole genome shotgun (WGS) entry which is preliminary data.</text>
</comment>
<evidence type="ECO:0000313" key="3">
    <source>
        <dbReference type="Proteomes" id="UP000287171"/>
    </source>
</evidence>
<name>A0A402BBY9_9CHLR</name>
<dbReference type="Pfam" id="PF12680">
    <property type="entry name" value="SnoaL_2"/>
    <property type="match status" value="1"/>
</dbReference>